<dbReference type="EMBL" id="CASHTH010003594">
    <property type="protein sequence ID" value="CAI8046825.1"/>
    <property type="molecule type" value="Genomic_DNA"/>
</dbReference>
<keyword evidence="3" id="KW-1185">Reference proteome</keyword>
<accession>A0AA35XCW8</accession>
<dbReference type="Gene3D" id="1.10.150.50">
    <property type="entry name" value="Transcription Factor, Ets-1"/>
    <property type="match status" value="1"/>
</dbReference>
<protein>
    <recommendedName>
        <fullName evidence="1">SAM domain-containing protein</fullName>
    </recommendedName>
</protein>
<dbReference type="SUPFAM" id="SSF47769">
    <property type="entry name" value="SAM/Pointed domain"/>
    <property type="match status" value="1"/>
</dbReference>
<dbReference type="PROSITE" id="PS50105">
    <property type="entry name" value="SAM_DOMAIN"/>
    <property type="match status" value="1"/>
</dbReference>
<gene>
    <name evidence="2" type="ORF">GBAR_LOCUS25894</name>
</gene>
<sequence>MQQFSDLHRVIQSARNVAKTRRQQSASPFHSSTTTELKRLKDDLKRVAPLPQKIINHLMVVEREVATLSEVVRDELFKTSSSEVLQQNRQFLATLTVAQVIKMLEMLNMRQYQDKFAEDGIDGDVLCDIEESVLESNLGVSRKLDRIKLMKIIRGERSAKSVLEGQYNYVSLQPMS</sequence>
<reference evidence="2" key="1">
    <citation type="submission" date="2023-03" db="EMBL/GenBank/DDBJ databases">
        <authorList>
            <person name="Steffen K."/>
            <person name="Cardenas P."/>
        </authorList>
    </citation>
    <scope>NUCLEOTIDE SEQUENCE</scope>
</reference>
<dbReference type="Pfam" id="PF07647">
    <property type="entry name" value="SAM_2"/>
    <property type="match status" value="1"/>
</dbReference>
<proteinExistence type="predicted"/>
<name>A0AA35XCW8_GEOBA</name>
<dbReference type="AlphaFoldDB" id="A0AA35XCW8"/>
<dbReference type="InterPro" id="IPR001660">
    <property type="entry name" value="SAM"/>
</dbReference>
<feature type="domain" description="SAM" evidence="1">
    <location>
        <begin position="95"/>
        <end position="159"/>
    </location>
</feature>
<dbReference type="Proteomes" id="UP001174909">
    <property type="component" value="Unassembled WGS sequence"/>
</dbReference>
<organism evidence="2 3">
    <name type="scientific">Geodia barretti</name>
    <name type="common">Barrett's horny sponge</name>
    <dbReference type="NCBI Taxonomy" id="519541"/>
    <lineage>
        <taxon>Eukaryota</taxon>
        <taxon>Metazoa</taxon>
        <taxon>Porifera</taxon>
        <taxon>Demospongiae</taxon>
        <taxon>Heteroscleromorpha</taxon>
        <taxon>Tetractinellida</taxon>
        <taxon>Astrophorina</taxon>
        <taxon>Geodiidae</taxon>
        <taxon>Geodia</taxon>
    </lineage>
</organism>
<evidence type="ECO:0000313" key="2">
    <source>
        <dbReference type="EMBL" id="CAI8046825.1"/>
    </source>
</evidence>
<evidence type="ECO:0000259" key="1">
    <source>
        <dbReference type="PROSITE" id="PS50105"/>
    </source>
</evidence>
<evidence type="ECO:0000313" key="3">
    <source>
        <dbReference type="Proteomes" id="UP001174909"/>
    </source>
</evidence>
<comment type="caution">
    <text evidence="2">The sequence shown here is derived from an EMBL/GenBank/DDBJ whole genome shotgun (WGS) entry which is preliminary data.</text>
</comment>
<dbReference type="InterPro" id="IPR013761">
    <property type="entry name" value="SAM/pointed_sf"/>
</dbReference>